<keyword evidence="4 5" id="KW-0460">Magnesium</keyword>
<dbReference type="GO" id="GO:0007165">
    <property type="term" value="P:signal transduction"/>
    <property type="evidence" value="ECO:0007669"/>
    <property type="project" value="TreeGrafter"/>
</dbReference>
<dbReference type="GO" id="GO:0008934">
    <property type="term" value="F:inositol monophosphate 1-phosphatase activity"/>
    <property type="evidence" value="ECO:0007669"/>
    <property type="project" value="TreeGrafter"/>
</dbReference>
<feature type="binding site" evidence="5">
    <location>
        <position position="159"/>
    </location>
    <ligand>
        <name>Mg(2+)</name>
        <dbReference type="ChEBI" id="CHEBI:18420"/>
        <label>1</label>
        <note>catalytic</note>
    </ligand>
</feature>
<feature type="region of interest" description="Disordered" evidence="6">
    <location>
        <begin position="1"/>
        <end position="22"/>
    </location>
</feature>
<comment type="caution">
    <text evidence="7">The sequence shown here is derived from an EMBL/GenBank/DDBJ whole genome shotgun (WGS) entry which is preliminary data.</text>
</comment>
<evidence type="ECO:0000256" key="6">
    <source>
        <dbReference type="SAM" id="MobiDB-lite"/>
    </source>
</evidence>
<keyword evidence="2 5" id="KW-0479">Metal-binding</keyword>
<gene>
    <name evidence="7" type="ORF">COV59_03375</name>
</gene>
<dbReference type="InterPro" id="IPR020583">
    <property type="entry name" value="Inositol_monoP_metal-BS"/>
</dbReference>
<reference evidence="7 8" key="1">
    <citation type="submission" date="2017-09" db="EMBL/GenBank/DDBJ databases">
        <title>Depth-based differentiation of microbial function through sediment-hosted aquifers and enrichment of novel symbionts in the deep terrestrial subsurface.</title>
        <authorList>
            <person name="Probst A.J."/>
            <person name="Ladd B."/>
            <person name="Jarett J.K."/>
            <person name="Geller-Mcgrath D.E."/>
            <person name="Sieber C.M."/>
            <person name="Emerson J.B."/>
            <person name="Anantharaman K."/>
            <person name="Thomas B.C."/>
            <person name="Malmstrom R."/>
            <person name="Stieglmeier M."/>
            <person name="Klingl A."/>
            <person name="Woyke T."/>
            <person name="Ryan C.M."/>
            <person name="Banfield J.F."/>
        </authorList>
    </citation>
    <scope>NUCLEOTIDE SEQUENCE [LARGE SCALE GENOMIC DNA]</scope>
    <source>
        <strain evidence="7">CG11_big_fil_rev_8_21_14_0_20_39_34</strain>
    </source>
</reference>
<evidence type="ECO:0000256" key="2">
    <source>
        <dbReference type="ARBA" id="ARBA00022723"/>
    </source>
</evidence>
<dbReference type="Pfam" id="PF00459">
    <property type="entry name" value="Inositol_P"/>
    <property type="match status" value="1"/>
</dbReference>
<evidence type="ECO:0000313" key="7">
    <source>
        <dbReference type="EMBL" id="PIR04198.1"/>
    </source>
</evidence>
<dbReference type="GO" id="GO:0046872">
    <property type="term" value="F:metal ion binding"/>
    <property type="evidence" value="ECO:0007669"/>
    <property type="project" value="UniProtKB-KW"/>
</dbReference>
<evidence type="ECO:0000313" key="8">
    <source>
        <dbReference type="Proteomes" id="UP000229600"/>
    </source>
</evidence>
<evidence type="ECO:0008006" key="9">
    <source>
        <dbReference type="Google" id="ProtNLM"/>
    </source>
</evidence>
<accession>A0A2H0N5P2</accession>
<comment type="cofactor">
    <cofactor evidence="1 5">
        <name>Mg(2+)</name>
        <dbReference type="ChEBI" id="CHEBI:18420"/>
    </cofactor>
</comment>
<dbReference type="SUPFAM" id="SSF56655">
    <property type="entry name" value="Carbohydrate phosphatase"/>
    <property type="match status" value="1"/>
</dbReference>
<feature type="binding site" evidence="5">
    <location>
        <position position="157"/>
    </location>
    <ligand>
        <name>Mg(2+)</name>
        <dbReference type="ChEBI" id="CHEBI:18420"/>
        <label>1</label>
        <note>catalytic</note>
    </ligand>
</feature>
<sequence>MTRAGHSSMEYNNPNETLPSMNPATQRKIAFRTFFPLFMFPKQPQNTTKTPFCQDVYLIKNMQNENNVKKSEHPSLLAKEIIPIAQQAGEILRHFFKKDFSLELKNNDTFDPVTSADKQSDALMRKLLHEKFPDDLILSEENENIPTDYTKRIWMVDPLDGTKDFIKGKDGFAIHIGLFSNNEILFGLVYAPIQNKLFWAEKGKGAYMQQEDDFQKIQVSPITSLLESRVITRSPGSDARALDEVVLQLKCREYIHDSALKVPKIACGQAEAHINTNFRASKWDTLAPQIILEEAGGIMTDLDGNLLDYTQKELRWERSYIATSNKEIHNEVLQAIKKHLP</sequence>
<dbReference type="FunFam" id="3.30.540.10:FF:000003">
    <property type="entry name" value="Inositol-1-monophosphatase"/>
    <property type="match status" value="1"/>
</dbReference>
<feature type="binding site" evidence="5">
    <location>
        <position position="140"/>
    </location>
    <ligand>
        <name>Mg(2+)</name>
        <dbReference type="ChEBI" id="CHEBI:18420"/>
        <label>1</label>
        <note>catalytic</note>
    </ligand>
</feature>
<dbReference type="AlphaFoldDB" id="A0A2H0N5P2"/>
<protein>
    <recommendedName>
        <fullName evidence="9">3'(2'),5'-bisphosphate nucleotidase CysQ</fullName>
    </recommendedName>
</protein>
<dbReference type="PROSITE" id="PS00629">
    <property type="entry name" value="IMP_1"/>
    <property type="match status" value="1"/>
</dbReference>
<dbReference type="Gene3D" id="3.40.190.80">
    <property type="match status" value="1"/>
</dbReference>
<keyword evidence="3" id="KW-0378">Hydrolase</keyword>
<dbReference type="PANTHER" id="PTHR20854">
    <property type="entry name" value="INOSITOL MONOPHOSPHATASE"/>
    <property type="match status" value="1"/>
</dbReference>
<feature type="compositionally biased region" description="Polar residues" evidence="6">
    <location>
        <begin position="9"/>
        <end position="22"/>
    </location>
</feature>
<organism evidence="7 8">
    <name type="scientific">Candidatus Magasanikbacteria bacterium CG11_big_fil_rev_8_21_14_0_20_39_34</name>
    <dbReference type="NCBI Taxonomy" id="1974653"/>
    <lineage>
        <taxon>Bacteria</taxon>
        <taxon>Candidatus Magasanikiibacteriota</taxon>
    </lineage>
</organism>
<dbReference type="PRINTS" id="PR00377">
    <property type="entry name" value="IMPHPHTASES"/>
</dbReference>
<feature type="binding site" evidence="5">
    <location>
        <position position="160"/>
    </location>
    <ligand>
        <name>Mg(2+)</name>
        <dbReference type="ChEBI" id="CHEBI:18420"/>
        <label>1</label>
        <note>catalytic</note>
    </ligand>
</feature>
<dbReference type="PANTHER" id="PTHR20854:SF4">
    <property type="entry name" value="INOSITOL-1-MONOPHOSPHATASE-RELATED"/>
    <property type="match status" value="1"/>
</dbReference>
<dbReference type="EMBL" id="PCWN01000007">
    <property type="protein sequence ID" value="PIR04198.1"/>
    <property type="molecule type" value="Genomic_DNA"/>
</dbReference>
<dbReference type="GO" id="GO:0006020">
    <property type="term" value="P:inositol metabolic process"/>
    <property type="evidence" value="ECO:0007669"/>
    <property type="project" value="TreeGrafter"/>
</dbReference>
<dbReference type="Proteomes" id="UP000229600">
    <property type="component" value="Unassembled WGS sequence"/>
</dbReference>
<evidence type="ECO:0000256" key="3">
    <source>
        <dbReference type="ARBA" id="ARBA00022801"/>
    </source>
</evidence>
<proteinExistence type="predicted"/>
<name>A0A2H0N5P2_9BACT</name>
<evidence type="ECO:0000256" key="5">
    <source>
        <dbReference type="PIRSR" id="PIRSR600760-2"/>
    </source>
</evidence>
<dbReference type="InterPro" id="IPR000760">
    <property type="entry name" value="Inositol_monophosphatase-like"/>
</dbReference>
<evidence type="ECO:0000256" key="1">
    <source>
        <dbReference type="ARBA" id="ARBA00001946"/>
    </source>
</evidence>
<evidence type="ECO:0000256" key="4">
    <source>
        <dbReference type="ARBA" id="ARBA00022842"/>
    </source>
</evidence>
<feature type="binding site" evidence="5">
    <location>
        <position position="284"/>
    </location>
    <ligand>
        <name>Mg(2+)</name>
        <dbReference type="ChEBI" id="CHEBI:18420"/>
        <label>1</label>
        <note>catalytic</note>
    </ligand>
</feature>
<dbReference type="Gene3D" id="3.30.540.10">
    <property type="entry name" value="Fructose-1,6-Bisphosphatase, subunit A, domain 1"/>
    <property type="match status" value="1"/>
</dbReference>
<dbReference type="CDD" id="cd01638">
    <property type="entry name" value="CysQ"/>
    <property type="match status" value="1"/>
</dbReference>